<evidence type="ECO:0000313" key="1">
    <source>
        <dbReference type="EMBL" id="MPN41979.1"/>
    </source>
</evidence>
<proteinExistence type="predicted"/>
<comment type="caution">
    <text evidence="1">The sequence shown here is derived from an EMBL/GenBank/DDBJ whole genome shotgun (WGS) entry which is preliminary data.</text>
</comment>
<dbReference type="EMBL" id="VSSQ01099374">
    <property type="protein sequence ID" value="MPN41979.1"/>
    <property type="molecule type" value="Genomic_DNA"/>
</dbReference>
<sequence>MHTAGGDDPLACVGQPDRDAIPLLHAQRHEGARRLARQPKQLGIADGLPRFDDGRVAPITRRHFGQHLRQGLLLVLVNSVRHG</sequence>
<dbReference type="AlphaFoldDB" id="A0A645HUW1"/>
<organism evidence="1">
    <name type="scientific">bioreactor metagenome</name>
    <dbReference type="NCBI Taxonomy" id="1076179"/>
    <lineage>
        <taxon>unclassified sequences</taxon>
        <taxon>metagenomes</taxon>
        <taxon>ecological metagenomes</taxon>
    </lineage>
</organism>
<gene>
    <name evidence="1" type="ORF">SDC9_189534</name>
</gene>
<reference evidence="1" key="1">
    <citation type="submission" date="2019-08" db="EMBL/GenBank/DDBJ databases">
        <authorList>
            <person name="Kucharzyk K."/>
            <person name="Murdoch R.W."/>
            <person name="Higgins S."/>
            <person name="Loffler F."/>
        </authorList>
    </citation>
    <scope>NUCLEOTIDE SEQUENCE</scope>
</reference>
<name>A0A645HUW1_9ZZZZ</name>
<accession>A0A645HUW1</accession>
<protein>
    <submittedName>
        <fullName evidence="1">Uncharacterized protein</fullName>
    </submittedName>
</protein>